<comment type="caution">
    <text evidence="1">The sequence shown here is derived from an EMBL/GenBank/DDBJ whole genome shotgun (WGS) entry which is preliminary data.</text>
</comment>
<keyword evidence="2" id="KW-1185">Reference proteome</keyword>
<dbReference type="EMBL" id="RBWE01000001">
    <property type="protein sequence ID" value="RKO66416.1"/>
    <property type="molecule type" value="Genomic_DNA"/>
</dbReference>
<gene>
    <name evidence="1" type="ORF">D7024_05300</name>
</gene>
<proteinExistence type="predicted"/>
<dbReference type="Proteomes" id="UP000271256">
    <property type="component" value="Unassembled WGS sequence"/>
</dbReference>
<name>A0A494WSV5_9FIRM</name>
<dbReference type="AlphaFoldDB" id="A0A494WSV5"/>
<protein>
    <submittedName>
        <fullName evidence="1">Uncharacterized protein</fullName>
    </submittedName>
</protein>
<organism evidence="1 2">
    <name type="scientific">Desulfofundulus salinus</name>
    <dbReference type="NCBI Taxonomy" id="2419843"/>
    <lineage>
        <taxon>Bacteria</taxon>
        <taxon>Bacillati</taxon>
        <taxon>Bacillota</taxon>
        <taxon>Clostridia</taxon>
        <taxon>Eubacteriales</taxon>
        <taxon>Peptococcaceae</taxon>
        <taxon>Desulfofundulus</taxon>
    </lineage>
</organism>
<evidence type="ECO:0000313" key="1">
    <source>
        <dbReference type="EMBL" id="RKO66416.1"/>
    </source>
</evidence>
<sequence>MSLAERRSPSDPAPDWVDQTYGQRVSSALMTLKLFGFLSEEEAVIIAAKIDEWIAKNTK</sequence>
<reference evidence="1 2" key="1">
    <citation type="submission" date="2018-10" db="EMBL/GenBank/DDBJ databases">
        <authorList>
            <person name="Grouzdev D.S."/>
            <person name="Krutkina M.S."/>
            <person name="Tourova T.P."/>
            <person name="Nazina T.N."/>
        </authorList>
    </citation>
    <scope>NUCLEOTIDE SEQUENCE [LARGE SCALE GENOMIC DNA]</scope>
    <source>
        <strain evidence="1 2">435</strain>
    </source>
</reference>
<dbReference type="RefSeq" id="WP_121450852.1">
    <property type="nucleotide sequence ID" value="NZ_RBWE01000001.1"/>
</dbReference>
<evidence type="ECO:0000313" key="2">
    <source>
        <dbReference type="Proteomes" id="UP000271256"/>
    </source>
</evidence>
<accession>A0A494WSV5</accession>